<reference evidence="2 3" key="1">
    <citation type="submission" date="2016-10" db="EMBL/GenBank/DDBJ databases">
        <authorList>
            <person name="de Groot N.N."/>
        </authorList>
    </citation>
    <scope>NUCLEOTIDE SEQUENCE [LARGE SCALE GENOMIC DNA]</scope>
    <source>
        <strain evidence="2 3">CGMCC 1.10434</strain>
    </source>
</reference>
<gene>
    <name evidence="2" type="ORF">SAMN04488134_11095</name>
</gene>
<evidence type="ECO:0000313" key="2">
    <source>
        <dbReference type="EMBL" id="SEO65943.1"/>
    </source>
</evidence>
<dbReference type="PANTHER" id="PTHR33990">
    <property type="entry name" value="PROTEIN YJDN-RELATED"/>
    <property type="match status" value="1"/>
</dbReference>
<protein>
    <submittedName>
        <fullName evidence="2">PhnB protein</fullName>
    </submittedName>
</protein>
<keyword evidence="3" id="KW-1185">Reference proteome</keyword>
<dbReference type="InterPro" id="IPR029068">
    <property type="entry name" value="Glyas_Bleomycin-R_OHBP_Dase"/>
</dbReference>
<evidence type="ECO:0000259" key="1">
    <source>
        <dbReference type="Pfam" id="PF06983"/>
    </source>
</evidence>
<name>A0A1H8RIV4_9BACI</name>
<proteinExistence type="predicted"/>
<evidence type="ECO:0000313" key="3">
    <source>
        <dbReference type="Proteomes" id="UP000199300"/>
    </source>
</evidence>
<feature type="domain" description="PhnB-like" evidence="1">
    <location>
        <begin position="6"/>
        <end position="133"/>
    </location>
</feature>
<dbReference type="PANTHER" id="PTHR33990:SF1">
    <property type="entry name" value="PROTEIN YJDN"/>
    <property type="match status" value="1"/>
</dbReference>
<dbReference type="RefSeq" id="WP_177178303.1">
    <property type="nucleotide sequence ID" value="NZ_FODJ01000010.1"/>
</dbReference>
<dbReference type="Pfam" id="PF06983">
    <property type="entry name" value="3-dmu-9_3-mt"/>
    <property type="match status" value="1"/>
</dbReference>
<accession>A0A1H8RIV4</accession>
<dbReference type="Proteomes" id="UP000199300">
    <property type="component" value="Unassembled WGS sequence"/>
</dbReference>
<dbReference type="InterPro" id="IPR028973">
    <property type="entry name" value="PhnB-like"/>
</dbReference>
<organism evidence="2 3">
    <name type="scientific">Amphibacillus marinus</name>
    <dbReference type="NCBI Taxonomy" id="872970"/>
    <lineage>
        <taxon>Bacteria</taxon>
        <taxon>Bacillati</taxon>
        <taxon>Bacillota</taxon>
        <taxon>Bacilli</taxon>
        <taxon>Bacillales</taxon>
        <taxon>Bacillaceae</taxon>
        <taxon>Amphibacillus</taxon>
    </lineage>
</organism>
<sequence>MIKNLHIYLVMNGNGAEAIQFYQEILGAEVIEVSTFEKLTASMKIAEADKKRILHAELSVGGTNFMLCDTFPDQSYVVGNQVTIFIESTTMETTAALFNSLANEGQIIMPLEPTFWSPCYGQVRDKFGVTWQVSTHTN</sequence>
<dbReference type="CDD" id="cd06588">
    <property type="entry name" value="PhnB_like"/>
    <property type="match status" value="1"/>
</dbReference>
<dbReference type="SUPFAM" id="SSF54593">
    <property type="entry name" value="Glyoxalase/Bleomycin resistance protein/Dihydroxybiphenyl dioxygenase"/>
    <property type="match status" value="1"/>
</dbReference>
<dbReference type="EMBL" id="FODJ01000010">
    <property type="protein sequence ID" value="SEO65943.1"/>
    <property type="molecule type" value="Genomic_DNA"/>
</dbReference>
<dbReference type="AlphaFoldDB" id="A0A1H8RIV4"/>
<dbReference type="Gene3D" id="3.10.180.10">
    <property type="entry name" value="2,3-Dihydroxybiphenyl 1,2-Dioxygenase, domain 1"/>
    <property type="match status" value="1"/>
</dbReference>
<dbReference type="STRING" id="872970.SAMN04488134_11095"/>